<protein>
    <recommendedName>
        <fullName evidence="1">Tn3 transposase DDE domain-containing protein</fullName>
    </recommendedName>
</protein>
<organism evidence="2 3">
    <name type="scientific">Streptosporangium carneum</name>
    <dbReference type="NCBI Taxonomy" id="47481"/>
    <lineage>
        <taxon>Bacteria</taxon>
        <taxon>Bacillati</taxon>
        <taxon>Actinomycetota</taxon>
        <taxon>Actinomycetes</taxon>
        <taxon>Streptosporangiales</taxon>
        <taxon>Streptosporangiaceae</taxon>
        <taxon>Streptosporangium</taxon>
    </lineage>
</organism>
<name>A0A9W6MHY6_9ACTN</name>
<dbReference type="AlphaFoldDB" id="A0A9W6MHY6"/>
<reference evidence="2" key="1">
    <citation type="journal article" date="2014" name="Int. J. Syst. Evol. Microbiol.">
        <title>Complete genome sequence of Corynebacterium casei LMG S-19264T (=DSM 44701T), isolated from a smear-ripened cheese.</title>
        <authorList>
            <consortium name="US DOE Joint Genome Institute (JGI-PGF)"/>
            <person name="Walter F."/>
            <person name="Albersmeier A."/>
            <person name="Kalinowski J."/>
            <person name="Ruckert C."/>
        </authorList>
    </citation>
    <scope>NUCLEOTIDE SEQUENCE</scope>
    <source>
        <strain evidence="2">VKM Ac-2007</strain>
    </source>
</reference>
<dbReference type="Pfam" id="PF01526">
    <property type="entry name" value="DDE_Tnp_Tn3"/>
    <property type="match status" value="1"/>
</dbReference>
<comment type="caution">
    <text evidence="2">The sequence shown here is derived from an EMBL/GenBank/DDBJ whole genome shotgun (WGS) entry which is preliminary data.</text>
</comment>
<dbReference type="GO" id="GO:0006313">
    <property type="term" value="P:DNA transposition"/>
    <property type="evidence" value="ECO:0007669"/>
    <property type="project" value="InterPro"/>
</dbReference>
<dbReference type="InterPro" id="IPR002513">
    <property type="entry name" value="Tn3_Tnp_DDE_dom"/>
</dbReference>
<dbReference type="GO" id="GO:0004803">
    <property type="term" value="F:transposase activity"/>
    <property type="evidence" value="ECO:0007669"/>
    <property type="project" value="InterPro"/>
</dbReference>
<keyword evidence="3" id="KW-1185">Reference proteome</keyword>
<dbReference type="EMBL" id="BSEV01000050">
    <property type="protein sequence ID" value="GLK15369.1"/>
    <property type="molecule type" value="Genomic_DNA"/>
</dbReference>
<dbReference type="Proteomes" id="UP001143474">
    <property type="component" value="Unassembled WGS sequence"/>
</dbReference>
<sequence>MSRHVVRLDRIRSHWGDTLRVAGSLTMGTVRAYDLIRMLSADGRSTGLGEVFAHYGRIFKTLHLLQFLHDEGYRRMIGTQLNVQEARHRLARKIAFGNRGQLRQRYREGMEDQLGALGLALNAVVWWNSLYLNAAVTQLREQGFPVTDEMCARLLPIAYEHINFLGRYAFTRADTSGALRPFHEVSANAG</sequence>
<gene>
    <name evidence="2" type="ORF">GCM10017600_87820</name>
</gene>
<feature type="domain" description="Tn3 transposase DDE" evidence="1">
    <location>
        <begin position="3"/>
        <end position="168"/>
    </location>
</feature>
<reference evidence="2" key="2">
    <citation type="submission" date="2023-01" db="EMBL/GenBank/DDBJ databases">
        <authorList>
            <person name="Sun Q."/>
            <person name="Evtushenko L."/>
        </authorList>
    </citation>
    <scope>NUCLEOTIDE SEQUENCE</scope>
    <source>
        <strain evidence="2">VKM Ac-2007</strain>
    </source>
</reference>
<evidence type="ECO:0000313" key="3">
    <source>
        <dbReference type="Proteomes" id="UP001143474"/>
    </source>
</evidence>
<evidence type="ECO:0000259" key="1">
    <source>
        <dbReference type="Pfam" id="PF01526"/>
    </source>
</evidence>
<proteinExistence type="predicted"/>
<evidence type="ECO:0000313" key="2">
    <source>
        <dbReference type="EMBL" id="GLK15369.1"/>
    </source>
</evidence>
<accession>A0A9W6MHY6</accession>